<keyword evidence="4 8" id="KW-0479">Metal-binding</keyword>
<dbReference type="GO" id="GO:0016705">
    <property type="term" value="F:oxidoreductase activity, acting on paired donors, with incorporation or reduction of molecular oxygen"/>
    <property type="evidence" value="ECO:0007669"/>
    <property type="project" value="InterPro"/>
</dbReference>
<keyword evidence="7" id="KW-0503">Monooxygenase</keyword>
<keyword evidence="3 8" id="KW-0349">Heme</keyword>
<dbReference type="GO" id="GO:0020037">
    <property type="term" value="F:heme binding"/>
    <property type="evidence" value="ECO:0007669"/>
    <property type="project" value="InterPro"/>
</dbReference>
<evidence type="ECO:0000256" key="4">
    <source>
        <dbReference type="ARBA" id="ARBA00022723"/>
    </source>
</evidence>
<evidence type="ECO:0000313" key="10">
    <source>
        <dbReference type="Proteomes" id="UP000009881"/>
    </source>
</evidence>
<evidence type="ECO:0000256" key="2">
    <source>
        <dbReference type="ARBA" id="ARBA00010617"/>
    </source>
</evidence>
<evidence type="ECO:0000313" key="9">
    <source>
        <dbReference type="EMBL" id="EKV29954.1"/>
    </source>
</evidence>
<dbReference type="STRING" id="1238182.C882_0035"/>
<keyword evidence="10" id="KW-1185">Reference proteome</keyword>
<evidence type="ECO:0000256" key="8">
    <source>
        <dbReference type="PIRSR" id="PIRSR602401-1"/>
    </source>
</evidence>
<evidence type="ECO:0000256" key="6">
    <source>
        <dbReference type="ARBA" id="ARBA00023004"/>
    </source>
</evidence>
<dbReference type="CDD" id="cd11067">
    <property type="entry name" value="CYP152"/>
    <property type="match status" value="1"/>
</dbReference>
<comment type="caution">
    <text evidence="9">The sequence shown here is derived from an EMBL/GenBank/DDBJ whole genome shotgun (WGS) entry which is preliminary data.</text>
</comment>
<feature type="binding site" description="axial binding residue" evidence="8">
    <location>
        <position position="366"/>
    </location>
    <ligand>
        <name>heme</name>
        <dbReference type="ChEBI" id="CHEBI:30413"/>
    </ligand>
    <ligandPart>
        <name>Fe</name>
        <dbReference type="ChEBI" id="CHEBI:18248"/>
    </ligandPart>
</feature>
<protein>
    <submittedName>
        <fullName evidence="9">Fatty acid beta hydroxylase (Cytochrome P450)</fullName>
    </submittedName>
</protein>
<dbReference type="Pfam" id="PF00067">
    <property type="entry name" value="p450"/>
    <property type="match status" value="1"/>
</dbReference>
<dbReference type="eggNOG" id="COG2124">
    <property type="taxonomic scope" value="Bacteria"/>
</dbReference>
<dbReference type="PANTHER" id="PTHR24286">
    <property type="entry name" value="CYTOCHROME P450 26"/>
    <property type="match status" value="1"/>
</dbReference>
<dbReference type="RefSeq" id="WP_009540695.1">
    <property type="nucleotide sequence ID" value="NZ_ANHY01000010.1"/>
</dbReference>
<dbReference type="GO" id="GO:0016125">
    <property type="term" value="P:sterol metabolic process"/>
    <property type="evidence" value="ECO:0007669"/>
    <property type="project" value="TreeGrafter"/>
</dbReference>
<sequence length="420" mass="46693">MPAFPIDPAPDASLAFLREGYAFISNRCRRLGSDAFHTRLLGRPVTCASGAEAAQMFYEPRRFTRNGAMPKSALKLLQDEGSVATLDDEAHRVRKAMFLSLLGPDRAPEVARLATEALRESLAAWSLQRDERVRLHSALHAILCRAACAWAAVPADAARIDRLTHELAAMINNAGAFGPRNWQARLRRKEAERFMAGLVEDVRAGRRHPPEDSPLAVIARHRDADGRAMTPEVCAVEMLNILRPADAIARFLAFGVLAMHRHPAARDALRAEATPGPRTHAFVQEVRRFYPFFPAVGGKAREAFSWRGHDFSAGDWVILDLYGTDHDARLWPEPEAFRPERFLNREPDAYALIPQGGGDHAVNHRCPGEWVTIETMTAMLHVLATEVAYDVPDQDLGISLRRMPALPADGMVITNVRMRT</sequence>
<dbReference type="Proteomes" id="UP000009881">
    <property type="component" value="Unassembled WGS sequence"/>
</dbReference>
<dbReference type="InterPro" id="IPR002401">
    <property type="entry name" value="Cyt_P450_E_grp-I"/>
</dbReference>
<organism evidence="9 10">
    <name type="scientific">Caenispirillum salinarum AK4</name>
    <dbReference type="NCBI Taxonomy" id="1238182"/>
    <lineage>
        <taxon>Bacteria</taxon>
        <taxon>Pseudomonadati</taxon>
        <taxon>Pseudomonadota</taxon>
        <taxon>Alphaproteobacteria</taxon>
        <taxon>Rhodospirillales</taxon>
        <taxon>Novispirillaceae</taxon>
        <taxon>Caenispirillum</taxon>
    </lineage>
</organism>
<dbReference type="PRINTS" id="PR00463">
    <property type="entry name" value="EP450I"/>
</dbReference>
<dbReference type="Gene3D" id="1.10.630.10">
    <property type="entry name" value="Cytochrome P450"/>
    <property type="match status" value="1"/>
</dbReference>
<dbReference type="GO" id="GO:0004497">
    <property type="term" value="F:monooxygenase activity"/>
    <property type="evidence" value="ECO:0007669"/>
    <property type="project" value="UniProtKB-KW"/>
</dbReference>
<evidence type="ECO:0000256" key="5">
    <source>
        <dbReference type="ARBA" id="ARBA00023002"/>
    </source>
</evidence>
<proteinExistence type="inferred from homology"/>
<evidence type="ECO:0000256" key="7">
    <source>
        <dbReference type="ARBA" id="ARBA00023033"/>
    </source>
</evidence>
<dbReference type="InterPro" id="IPR036396">
    <property type="entry name" value="Cyt_P450_sf"/>
</dbReference>
<dbReference type="OrthoDB" id="9764248at2"/>
<evidence type="ECO:0000256" key="1">
    <source>
        <dbReference type="ARBA" id="ARBA00001971"/>
    </source>
</evidence>
<accession>K9GYV0</accession>
<dbReference type="PANTHER" id="PTHR24286:SF24">
    <property type="entry name" value="LANOSTEROL 14-ALPHA DEMETHYLASE"/>
    <property type="match status" value="1"/>
</dbReference>
<keyword evidence="6 8" id="KW-0408">Iron</keyword>
<dbReference type="PATRIC" id="fig|1238182.3.peg.2251"/>
<keyword evidence="5" id="KW-0560">Oxidoreductase</keyword>
<comment type="similarity">
    <text evidence="2">Belongs to the cytochrome P450 family.</text>
</comment>
<reference evidence="9 10" key="1">
    <citation type="journal article" date="2013" name="Genome Announc.">
        <title>Draft Genome Sequence of an Alphaproteobacterium, Caenispirillum salinarum AK4(T), Isolated from a Solar Saltern.</title>
        <authorList>
            <person name="Khatri I."/>
            <person name="Singh A."/>
            <person name="Korpole S."/>
            <person name="Pinnaka A.K."/>
            <person name="Subramanian S."/>
        </authorList>
    </citation>
    <scope>NUCLEOTIDE SEQUENCE [LARGE SCALE GENOMIC DNA]</scope>
    <source>
        <strain evidence="9 10">AK4</strain>
    </source>
</reference>
<dbReference type="InterPro" id="IPR001128">
    <property type="entry name" value="Cyt_P450"/>
</dbReference>
<evidence type="ECO:0000256" key="3">
    <source>
        <dbReference type="ARBA" id="ARBA00022617"/>
    </source>
</evidence>
<dbReference type="SUPFAM" id="SSF48264">
    <property type="entry name" value="Cytochrome P450"/>
    <property type="match status" value="1"/>
</dbReference>
<name>K9GYV0_9PROT</name>
<dbReference type="EMBL" id="ANHY01000010">
    <property type="protein sequence ID" value="EKV29954.1"/>
    <property type="molecule type" value="Genomic_DNA"/>
</dbReference>
<gene>
    <name evidence="9" type="ORF">C882_0035</name>
</gene>
<dbReference type="GO" id="GO:0005506">
    <property type="term" value="F:iron ion binding"/>
    <property type="evidence" value="ECO:0007669"/>
    <property type="project" value="InterPro"/>
</dbReference>
<dbReference type="AlphaFoldDB" id="K9GYV0"/>
<comment type="cofactor">
    <cofactor evidence="1 8">
        <name>heme</name>
        <dbReference type="ChEBI" id="CHEBI:30413"/>
    </cofactor>
</comment>